<keyword evidence="3" id="KW-1185">Reference proteome</keyword>
<accession>A0AAE0BV94</accession>
<evidence type="ECO:0000313" key="2">
    <source>
        <dbReference type="EMBL" id="KAK3242853.1"/>
    </source>
</evidence>
<sequence>MPGKDCGPNEARVMGPEKEGKAEGKAEGKKGRRGREEEICGPKTRAKGQEKINVGNRGDGGGGKSGPKARALKPGKGREGSRRGDRVYLERIYTWAVKHGKLGLAPFNDEIERQHIVLIEGCLAW</sequence>
<reference evidence="2 3" key="1">
    <citation type="journal article" date="2015" name="Genome Biol. Evol.">
        <title>Comparative Genomics of a Bacterivorous Green Alga Reveals Evolutionary Causalities and Consequences of Phago-Mixotrophic Mode of Nutrition.</title>
        <authorList>
            <person name="Burns J.A."/>
            <person name="Paasch A."/>
            <person name="Narechania A."/>
            <person name="Kim E."/>
        </authorList>
    </citation>
    <scope>NUCLEOTIDE SEQUENCE [LARGE SCALE GENOMIC DNA]</scope>
    <source>
        <strain evidence="2 3">PLY_AMNH</strain>
    </source>
</reference>
<dbReference type="AlphaFoldDB" id="A0AAE0BV94"/>
<dbReference type="Proteomes" id="UP001190700">
    <property type="component" value="Unassembled WGS sequence"/>
</dbReference>
<feature type="compositionally biased region" description="Basic and acidic residues" evidence="1">
    <location>
        <begin position="15"/>
        <end position="40"/>
    </location>
</feature>
<evidence type="ECO:0000313" key="3">
    <source>
        <dbReference type="Proteomes" id="UP001190700"/>
    </source>
</evidence>
<proteinExistence type="predicted"/>
<comment type="caution">
    <text evidence="2">The sequence shown here is derived from an EMBL/GenBank/DDBJ whole genome shotgun (WGS) entry which is preliminary data.</text>
</comment>
<name>A0AAE0BV94_9CHLO</name>
<protein>
    <submittedName>
        <fullName evidence="2">Uncharacterized protein</fullName>
    </submittedName>
</protein>
<organism evidence="2 3">
    <name type="scientific">Cymbomonas tetramitiformis</name>
    <dbReference type="NCBI Taxonomy" id="36881"/>
    <lineage>
        <taxon>Eukaryota</taxon>
        <taxon>Viridiplantae</taxon>
        <taxon>Chlorophyta</taxon>
        <taxon>Pyramimonadophyceae</taxon>
        <taxon>Pyramimonadales</taxon>
        <taxon>Pyramimonadaceae</taxon>
        <taxon>Cymbomonas</taxon>
    </lineage>
</organism>
<gene>
    <name evidence="2" type="ORF">CYMTET_47471</name>
</gene>
<feature type="region of interest" description="Disordered" evidence="1">
    <location>
        <begin position="1"/>
        <end position="83"/>
    </location>
</feature>
<dbReference type="EMBL" id="LGRX02033112">
    <property type="protein sequence ID" value="KAK3242853.1"/>
    <property type="molecule type" value="Genomic_DNA"/>
</dbReference>
<evidence type="ECO:0000256" key="1">
    <source>
        <dbReference type="SAM" id="MobiDB-lite"/>
    </source>
</evidence>